<dbReference type="PANTHER" id="PTHR24559:SF444">
    <property type="entry name" value="REVERSE TRANSCRIPTASE DOMAIN-CONTAINING PROTEIN"/>
    <property type="match status" value="1"/>
</dbReference>
<dbReference type="InterPro" id="IPR043502">
    <property type="entry name" value="DNA/RNA_pol_sf"/>
</dbReference>
<keyword evidence="3" id="KW-1185">Reference proteome</keyword>
<dbReference type="InterPro" id="IPR053134">
    <property type="entry name" value="RNA-dir_DNA_polymerase"/>
</dbReference>
<name>A0AAF0UXJ7_SOLVR</name>
<feature type="domain" description="Reverse transcriptase" evidence="1">
    <location>
        <begin position="7"/>
        <end position="186"/>
    </location>
</feature>
<dbReference type="PROSITE" id="PS50878">
    <property type="entry name" value="RT_POL"/>
    <property type="match status" value="1"/>
</dbReference>
<dbReference type="Pfam" id="PF00078">
    <property type="entry name" value="RVT_1"/>
    <property type="match status" value="1"/>
</dbReference>
<dbReference type="Gene3D" id="3.30.70.270">
    <property type="match status" value="1"/>
</dbReference>
<dbReference type="SUPFAM" id="SSF56672">
    <property type="entry name" value="DNA/RNA polymerases"/>
    <property type="match status" value="1"/>
</dbReference>
<dbReference type="InterPro" id="IPR000477">
    <property type="entry name" value="RT_dom"/>
</dbReference>
<reference evidence="2" key="1">
    <citation type="submission" date="2023-08" db="EMBL/GenBank/DDBJ databases">
        <title>A de novo genome assembly of Solanum verrucosum Schlechtendal, a Mexican diploid species geographically isolated from the other diploid A-genome species in potato relatives.</title>
        <authorList>
            <person name="Hosaka K."/>
        </authorList>
    </citation>
    <scope>NUCLEOTIDE SEQUENCE</scope>
    <source>
        <tissue evidence="2">Young leaves</tissue>
    </source>
</reference>
<evidence type="ECO:0000259" key="1">
    <source>
        <dbReference type="PROSITE" id="PS50878"/>
    </source>
</evidence>
<dbReference type="Gene3D" id="3.10.10.10">
    <property type="entry name" value="HIV Type 1 Reverse Transcriptase, subunit A, domain 1"/>
    <property type="match status" value="1"/>
</dbReference>
<dbReference type="EMBL" id="CP133622">
    <property type="protein sequence ID" value="WMV54833.1"/>
    <property type="molecule type" value="Genomic_DNA"/>
</dbReference>
<sequence>MISKGCFYHVVKVRNVDSKTPSLESVLVKDGSLRMFIDYRQLNKVTIKNKYPLLRIDDLFDQLQGASYFSKIDLRSGYHQLRVRKVDIPKMAFRTRYDHYEFLVMLFGLTNAPAAFMDLMNRVFRKYLDMFVIVFIDDILIYSRNENEHVDHLRIMLQVLKDQQLFANFSKCEFWLRSVTFLHHIVSSKGIKVDPKKTDAVMSCVVRLVVIPLNDLCMIGICGEFPYSKLTKYGGV</sequence>
<dbReference type="InterPro" id="IPR043128">
    <property type="entry name" value="Rev_trsase/Diguanyl_cyclase"/>
</dbReference>
<organism evidence="2 3">
    <name type="scientific">Solanum verrucosum</name>
    <dbReference type="NCBI Taxonomy" id="315347"/>
    <lineage>
        <taxon>Eukaryota</taxon>
        <taxon>Viridiplantae</taxon>
        <taxon>Streptophyta</taxon>
        <taxon>Embryophyta</taxon>
        <taxon>Tracheophyta</taxon>
        <taxon>Spermatophyta</taxon>
        <taxon>Magnoliopsida</taxon>
        <taxon>eudicotyledons</taxon>
        <taxon>Gunneridae</taxon>
        <taxon>Pentapetalae</taxon>
        <taxon>asterids</taxon>
        <taxon>lamiids</taxon>
        <taxon>Solanales</taxon>
        <taxon>Solanaceae</taxon>
        <taxon>Solanoideae</taxon>
        <taxon>Solaneae</taxon>
        <taxon>Solanum</taxon>
    </lineage>
</organism>
<dbReference type="Proteomes" id="UP001234989">
    <property type="component" value="Chromosome 11"/>
</dbReference>
<accession>A0AAF0UXJ7</accession>
<proteinExistence type="predicted"/>
<protein>
    <recommendedName>
        <fullName evidence="1">Reverse transcriptase domain-containing protein</fullName>
    </recommendedName>
</protein>
<gene>
    <name evidence="2" type="ORF">MTR67_048218</name>
</gene>
<evidence type="ECO:0000313" key="2">
    <source>
        <dbReference type="EMBL" id="WMV54833.1"/>
    </source>
</evidence>
<dbReference type="AlphaFoldDB" id="A0AAF0UXJ7"/>
<evidence type="ECO:0000313" key="3">
    <source>
        <dbReference type="Proteomes" id="UP001234989"/>
    </source>
</evidence>
<dbReference type="CDD" id="cd01647">
    <property type="entry name" value="RT_LTR"/>
    <property type="match status" value="1"/>
</dbReference>
<dbReference type="PANTHER" id="PTHR24559">
    <property type="entry name" value="TRANSPOSON TY3-I GAG-POL POLYPROTEIN"/>
    <property type="match status" value="1"/>
</dbReference>